<reference evidence="2 3" key="1">
    <citation type="submission" date="2020-06" db="EMBL/GenBank/DDBJ databases">
        <authorList>
            <person name="Criscuolo A."/>
        </authorList>
    </citation>
    <scope>NUCLEOTIDE SEQUENCE [LARGE SCALE GENOMIC DNA]</scope>
    <source>
        <strain evidence="3">CIP 110025</strain>
    </source>
</reference>
<keyword evidence="1" id="KW-0812">Transmembrane</keyword>
<proteinExistence type="predicted"/>
<protein>
    <submittedName>
        <fullName evidence="2">Uncharacterized protein</fullName>
    </submittedName>
</protein>
<name>A0A6V6YZF9_9FLAO</name>
<accession>A0A6V6YZF9</accession>
<dbReference type="Proteomes" id="UP000556700">
    <property type="component" value="Unassembled WGS sequence"/>
</dbReference>
<keyword evidence="3" id="KW-1185">Reference proteome</keyword>
<keyword evidence="1" id="KW-0472">Membrane</keyword>
<dbReference type="AlphaFoldDB" id="A0A6V6YZF9"/>
<evidence type="ECO:0000256" key="1">
    <source>
        <dbReference type="SAM" id="Phobius"/>
    </source>
</evidence>
<evidence type="ECO:0000313" key="3">
    <source>
        <dbReference type="Proteomes" id="UP000556700"/>
    </source>
</evidence>
<evidence type="ECO:0000313" key="2">
    <source>
        <dbReference type="EMBL" id="CAD0004917.1"/>
    </source>
</evidence>
<comment type="caution">
    <text evidence="2">The sequence shown here is derived from an EMBL/GenBank/DDBJ whole genome shotgun (WGS) entry which is preliminary data.</text>
</comment>
<gene>
    <name evidence="2" type="ORF">FLACHUCJ7_02137</name>
</gene>
<dbReference type="EMBL" id="CAIJDO010000139">
    <property type="protein sequence ID" value="CAD0004917.1"/>
    <property type="molecule type" value="Genomic_DNA"/>
</dbReference>
<keyword evidence="1" id="KW-1133">Transmembrane helix</keyword>
<feature type="transmembrane region" description="Helical" evidence="1">
    <location>
        <begin position="17"/>
        <end position="35"/>
    </location>
</feature>
<organism evidence="2 3">
    <name type="scientific">Flavobacterium chungangense</name>
    <dbReference type="NCBI Taxonomy" id="554283"/>
    <lineage>
        <taxon>Bacteria</taxon>
        <taxon>Pseudomonadati</taxon>
        <taxon>Bacteroidota</taxon>
        <taxon>Flavobacteriia</taxon>
        <taxon>Flavobacteriales</taxon>
        <taxon>Flavobacteriaceae</taxon>
        <taxon>Flavobacterium</taxon>
    </lineage>
</organism>
<sequence>MTALMGVSIYYFVDNKFWVALLTAGIFLFQIPYLTESIKRINEIQFRINAKGIQYQDDMLESWDNIENERVESVYTDEGSDHYFVYFIKDSGQVMKFDIASLSIDSSELKHCLYIQRGRFENEKAGKI</sequence>